<accession>A0A176QE14</accession>
<organism evidence="1 2">
    <name type="scientific">Janibacter melonis</name>
    <dbReference type="NCBI Taxonomy" id="262209"/>
    <lineage>
        <taxon>Bacteria</taxon>
        <taxon>Bacillati</taxon>
        <taxon>Actinomycetota</taxon>
        <taxon>Actinomycetes</taxon>
        <taxon>Micrococcales</taxon>
        <taxon>Intrasporangiaceae</taxon>
        <taxon>Janibacter</taxon>
    </lineage>
</organism>
<comment type="caution">
    <text evidence="1">The sequence shown here is derived from an EMBL/GenBank/DDBJ whole genome shotgun (WGS) entry which is preliminary data.</text>
</comment>
<proteinExistence type="predicted"/>
<dbReference type="STRING" id="262209.AWH69_08345"/>
<gene>
    <name evidence="1" type="ORF">AWH69_08345</name>
</gene>
<dbReference type="EMBL" id="LQZG01000002">
    <property type="protein sequence ID" value="OAB88007.1"/>
    <property type="molecule type" value="Genomic_DNA"/>
</dbReference>
<keyword evidence="2" id="KW-1185">Reference proteome</keyword>
<name>A0A176QE14_9MICO</name>
<evidence type="ECO:0000313" key="2">
    <source>
        <dbReference type="Proteomes" id="UP000076976"/>
    </source>
</evidence>
<dbReference type="RefSeq" id="WP_068273945.1">
    <property type="nucleotide sequence ID" value="NZ_LQZG01000002.1"/>
</dbReference>
<dbReference type="AlphaFoldDB" id="A0A176QE14"/>
<reference evidence="1 2" key="1">
    <citation type="submission" date="2016-01" db="EMBL/GenBank/DDBJ databases">
        <title>Janibacter melonis strain CD11_4 genome sequencing and assembly.</title>
        <authorList>
            <person name="Nair G.R."/>
            <person name="Kaur G."/>
            <person name="Chander A.M."/>
            <person name="Mayilraj S."/>
        </authorList>
    </citation>
    <scope>NUCLEOTIDE SEQUENCE [LARGE SCALE GENOMIC DNA]</scope>
    <source>
        <strain evidence="1 2">CD11-4</strain>
    </source>
</reference>
<sequence>MGLLSRLLGRDDLDVEQLTAAVAAVDGVRGVELDLRETGGAGRVLEGVVLVPQTGGAEVLRAALETLSDALGPDPLRLTLYVEGQVEGGGSRLTSADAGLPLNPTSVQLWRHRGSGGRG</sequence>
<dbReference type="Proteomes" id="UP000076976">
    <property type="component" value="Unassembled WGS sequence"/>
</dbReference>
<evidence type="ECO:0000313" key="1">
    <source>
        <dbReference type="EMBL" id="OAB88007.1"/>
    </source>
</evidence>
<protein>
    <submittedName>
        <fullName evidence="1">Uncharacterized protein</fullName>
    </submittedName>
</protein>